<gene>
    <name evidence="2" type="ORF">C8D90_109109</name>
</gene>
<dbReference type="SMART" id="SM00028">
    <property type="entry name" value="TPR"/>
    <property type="match status" value="4"/>
</dbReference>
<dbReference type="AlphaFoldDB" id="A0A370QGM6"/>
<dbReference type="SUPFAM" id="SSF53756">
    <property type="entry name" value="UDP-Glycosyltransferase/glycogen phosphorylase"/>
    <property type="match status" value="1"/>
</dbReference>
<comment type="caution">
    <text evidence="2">The sequence shown here is derived from an EMBL/GenBank/DDBJ whole genome shotgun (WGS) entry which is preliminary data.</text>
</comment>
<dbReference type="EMBL" id="QRAP01000009">
    <property type="protein sequence ID" value="RDK87514.1"/>
    <property type="molecule type" value="Genomic_DNA"/>
</dbReference>
<protein>
    <submittedName>
        <fullName evidence="2">Tetratricopeptide repeat protein</fullName>
    </submittedName>
</protein>
<reference evidence="2 3" key="1">
    <citation type="submission" date="2018-07" db="EMBL/GenBank/DDBJ databases">
        <title>Genomic Encyclopedia of Type Strains, Phase IV (KMG-IV): sequencing the most valuable type-strain genomes for metagenomic binning, comparative biology and taxonomic classification.</title>
        <authorList>
            <person name="Goeker M."/>
        </authorList>
    </citation>
    <scope>NUCLEOTIDE SEQUENCE [LARGE SCALE GENOMIC DNA]</scope>
    <source>
        <strain evidence="2 3">DSM 103736</strain>
    </source>
</reference>
<dbReference type="PANTHER" id="PTHR44809">
    <property type="match status" value="1"/>
</dbReference>
<sequence>MRNQSPDRKQLVEQLISAGKYDEAWKIILKFIRKKPKDTYFLNEAARLARYEKKYQESKAYYQKILSLAPNDVVAWNGFGILSYEHGHYDEAEKYYKNAVRLLKNYPACHNNLGILLHKLYRHEEAIHHYQTALEQKPDHYEARYGLSAALAHIGRSEEAIRNLDYLVKHRPDDIRAQTALGMLLIQQGKYREGWPLYRGRYATNNAHAFAVSPRFNRPYWEGGDLTGKTILVFTEQGYGDEIQFSRYISRLKSEKGAAIVYFVSREETSSLFRTLPGVDLIIEKKQDTTYPNFHTWIMLLDLPYHFTDTSDPFAPLPDYLKIPETRKALPVAADLPRIGLVWKGNPQHKNDNYRSLPGLNALAPLWSVPGIAWFSLQKGAGEEEIEAASGQQPLTALGHTFNDYMDTAAAIAEMDLIITVDTSVAHLAGALNKACWVLIPAIGTDWRWSRTSSVTPWYPAMKLYHSRSDGEWHDAISAVRQSLEAWRNAWRPS</sequence>
<dbReference type="RefSeq" id="WP_115459822.1">
    <property type="nucleotide sequence ID" value="NZ_QRAP01000009.1"/>
</dbReference>
<organism evidence="2 3">
    <name type="scientific">Enterobacillus tribolii</name>
    <dbReference type="NCBI Taxonomy" id="1487935"/>
    <lineage>
        <taxon>Bacteria</taxon>
        <taxon>Pseudomonadati</taxon>
        <taxon>Pseudomonadota</taxon>
        <taxon>Gammaproteobacteria</taxon>
        <taxon>Enterobacterales</taxon>
        <taxon>Hafniaceae</taxon>
        <taxon>Enterobacillus</taxon>
    </lineage>
</organism>
<dbReference type="InterPro" id="IPR011990">
    <property type="entry name" value="TPR-like_helical_dom_sf"/>
</dbReference>
<dbReference type="PROSITE" id="PS50005">
    <property type="entry name" value="TPR"/>
    <property type="match status" value="2"/>
</dbReference>
<dbReference type="InterPro" id="IPR052943">
    <property type="entry name" value="TMTC_O-mannosyl-trnsfr"/>
</dbReference>
<dbReference type="PANTHER" id="PTHR44809:SF1">
    <property type="entry name" value="PROTEIN O-MANNOSYL-TRANSFERASE TMTC1"/>
    <property type="match status" value="1"/>
</dbReference>
<feature type="repeat" description="TPR" evidence="1">
    <location>
        <begin position="73"/>
        <end position="106"/>
    </location>
</feature>
<dbReference type="Proteomes" id="UP000254848">
    <property type="component" value="Unassembled WGS sequence"/>
</dbReference>
<dbReference type="InterPro" id="IPR019734">
    <property type="entry name" value="TPR_rpt"/>
</dbReference>
<dbReference type="Gene3D" id="3.40.50.2000">
    <property type="entry name" value="Glycogen Phosphorylase B"/>
    <property type="match status" value="1"/>
</dbReference>
<evidence type="ECO:0000313" key="3">
    <source>
        <dbReference type="Proteomes" id="UP000254848"/>
    </source>
</evidence>
<dbReference type="OrthoDB" id="238183at2"/>
<dbReference type="Pfam" id="PF14559">
    <property type="entry name" value="TPR_19"/>
    <property type="match status" value="1"/>
</dbReference>
<keyword evidence="1" id="KW-0802">TPR repeat</keyword>
<keyword evidence="3" id="KW-1185">Reference proteome</keyword>
<proteinExistence type="predicted"/>
<dbReference type="Pfam" id="PF13432">
    <property type="entry name" value="TPR_16"/>
    <property type="match status" value="1"/>
</dbReference>
<evidence type="ECO:0000256" key="1">
    <source>
        <dbReference type="PROSITE-ProRule" id="PRU00339"/>
    </source>
</evidence>
<evidence type="ECO:0000313" key="2">
    <source>
        <dbReference type="EMBL" id="RDK87514.1"/>
    </source>
</evidence>
<name>A0A370QGM6_9GAMM</name>
<dbReference type="Gene3D" id="1.25.40.10">
    <property type="entry name" value="Tetratricopeptide repeat domain"/>
    <property type="match status" value="2"/>
</dbReference>
<dbReference type="SUPFAM" id="SSF48452">
    <property type="entry name" value="TPR-like"/>
    <property type="match status" value="1"/>
</dbReference>
<accession>A0A370QGM6</accession>
<feature type="repeat" description="TPR" evidence="1">
    <location>
        <begin position="107"/>
        <end position="140"/>
    </location>
</feature>